<reference evidence="2" key="1">
    <citation type="submission" date="2014-12" db="EMBL/GenBank/DDBJ databases">
        <title>Insight into the proteome of Arion vulgaris.</title>
        <authorList>
            <person name="Aradska J."/>
            <person name="Bulat T."/>
            <person name="Smidak R."/>
            <person name="Sarate P."/>
            <person name="Gangsoo J."/>
            <person name="Sialana F."/>
            <person name="Bilban M."/>
            <person name="Lubec G."/>
        </authorList>
    </citation>
    <scope>NUCLEOTIDE SEQUENCE</scope>
    <source>
        <tissue evidence="2">Skin</tissue>
    </source>
</reference>
<evidence type="ECO:0000256" key="1">
    <source>
        <dbReference type="SAM" id="Phobius"/>
    </source>
</evidence>
<protein>
    <submittedName>
        <fullName evidence="2">Uncharacterized protein</fullName>
    </submittedName>
</protein>
<keyword evidence="1" id="KW-0472">Membrane</keyword>
<name>A0A0B7B3Q8_9EUPU</name>
<sequence>MTQSNFSPWKLHIYLLTLYTCNTIKAHFYPLIVFFVAGVFAVCGLSAMLCPRWRLT</sequence>
<keyword evidence="1" id="KW-1133">Transmembrane helix</keyword>
<accession>A0A0B7B3Q8</accession>
<proteinExistence type="predicted"/>
<organism evidence="2">
    <name type="scientific">Arion vulgaris</name>
    <dbReference type="NCBI Taxonomy" id="1028688"/>
    <lineage>
        <taxon>Eukaryota</taxon>
        <taxon>Metazoa</taxon>
        <taxon>Spiralia</taxon>
        <taxon>Lophotrochozoa</taxon>
        <taxon>Mollusca</taxon>
        <taxon>Gastropoda</taxon>
        <taxon>Heterobranchia</taxon>
        <taxon>Euthyneura</taxon>
        <taxon>Panpulmonata</taxon>
        <taxon>Eupulmonata</taxon>
        <taxon>Stylommatophora</taxon>
        <taxon>Helicina</taxon>
        <taxon>Arionoidea</taxon>
        <taxon>Arionidae</taxon>
        <taxon>Arion</taxon>
    </lineage>
</organism>
<keyword evidence="1" id="KW-0812">Transmembrane</keyword>
<feature type="transmembrane region" description="Helical" evidence="1">
    <location>
        <begin position="28"/>
        <end position="50"/>
    </location>
</feature>
<gene>
    <name evidence="2" type="primary">ORF159448</name>
</gene>
<evidence type="ECO:0000313" key="2">
    <source>
        <dbReference type="EMBL" id="CEK87482.1"/>
    </source>
</evidence>
<dbReference type="EMBL" id="HACG01040617">
    <property type="protein sequence ID" value="CEK87482.1"/>
    <property type="molecule type" value="Transcribed_RNA"/>
</dbReference>
<dbReference type="AlphaFoldDB" id="A0A0B7B3Q8"/>